<reference evidence="1 2" key="1">
    <citation type="submission" date="2019-07" db="EMBL/GenBank/DDBJ databases">
        <title>Whole genome shotgun sequence of Deinococcus cellulosilyticus NBRC 106333.</title>
        <authorList>
            <person name="Hosoyama A."/>
            <person name="Uohara A."/>
            <person name="Ohji S."/>
            <person name="Ichikawa N."/>
        </authorList>
    </citation>
    <scope>NUCLEOTIDE SEQUENCE [LARGE SCALE GENOMIC DNA]</scope>
    <source>
        <strain evidence="1 2">NBRC 106333</strain>
    </source>
</reference>
<dbReference type="AlphaFoldDB" id="A0A511N7A9"/>
<protein>
    <submittedName>
        <fullName evidence="1">Uncharacterized protein</fullName>
    </submittedName>
</protein>
<evidence type="ECO:0000313" key="2">
    <source>
        <dbReference type="Proteomes" id="UP000321306"/>
    </source>
</evidence>
<comment type="caution">
    <text evidence="1">The sequence shown here is derived from an EMBL/GenBank/DDBJ whole genome shotgun (WGS) entry which is preliminary data.</text>
</comment>
<organism evidence="1 2">
    <name type="scientific">Deinococcus cellulosilyticus (strain DSM 18568 / NBRC 106333 / KACC 11606 / 5516J-15)</name>
    <dbReference type="NCBI Taxonomy" id="1223518"/>
    <lineage>
        <taxon>Bacteria</taxon>
        <taxon>Thermotogati</taxon>
        <taxon>Deinococcota</taxon>
        <taxon>Deinococci</taxon>
        <taxon>Deinococcales</taxon>
        <taxon>Deinococcaceae</taxon>
        <taxon>Deinococcus</taxon>
    </lineage>
</organism>
<dbReference type="Proteomes" id="UP000321306">
    <property type="component" value="Unassembled WGS sequence"/>
</dbReference>
<gene>
    <name evidence="1" type="ORF">DC3_43680</name>
</gene>
<accession>A0A511N7A9</accession>
<dbReference type="RefSeq" id="WP_146888045.1">
    <property type="nucleotide sequence ID" value="NZ_BJXB01000023.1"/>
</dbReference>
<name>A0A511N7A9_DEIC1</name>
<dbReference type="EMBL" id="BJXB01000023">
    <property type="protein sequence ID" value="GEM48733.1"/>
    <property type="molecule type" value="Genomic_DNA"/>
</dbReference>
<keyword evidence="2" id="KW-1185">Reference proteome</keyword>
<proteinExistence type="predicted"/>
<sequence length="86" mass="10067">MLKQPEISPDQISQYFQAAREKLEGLGRAGVNEVAKRASVQPTTVYRFRDGDDTYQSHAENIAKVAMQLTPQELHDYRRYRKRRKE</sequence>
<evidence type="ECO:0000313" key="1">
    <source>
        <dbReference type="EMBL" id="GEM48733.1"/>
    </source>
</evidence>